<reference evidence="1" key="1">
    <citation type="submission" date="2019-08" db="EMBL/GenBank/DDBJ databases">
        <authorList>
            <person name="Kucharzyk K."/>
            <person name="Murdoch R.W."/>
            <person name="Higgins S."/>
            <person name="Loffler F."/>
        </authorList>
    </citation>
    <scope>NUCLEOTIDE SEQUENCE</scope>
</reference>
<dbReference type="AlphaFoldDB" id="A0A644YIQ6"/>
<dbReference type="EMBL" id="VSSQ01005083">
    <property type="protein sequence ID" value="MPM27771.1"/>
    <property type="molecule type" value="Genomic_DNA"/>
</dbReference>
<evidence type="ECO:0000313" key="1">
    <source>
        <dbReference type="EMBL" id="MPM27771.1"/>
    </source>
</evidence>
<sequence>MSGNFVVRNTQHVAAVQRALCQEKFRKALVKALPHNLLHQPHHLGKPGGHQLIGVIRHSKRTVGKPFVYVRGNYPQLRVLLRLHGNVKLNVLHNAGGGKQAHVPLEQAVDGDLLPLVGENERT</sequence>
<protein>
    <submittedName>
        <fullName evidence="1">Uncharacterized protein</fullName>
    </submittedName>
</protein>
<name>A0A644YIQ6_9ZZZZ</name>
<gene>
    <name evidence="1" type="ORF">SDC9_74285</name>
</gene>
<comment type="caution">
    <text evidence="1">The sequence shown here is derived from an EMBL/GenBank/DDBJ whole genome shotgun (WGS) entry which is preliminary data.</text>
</comment>
<organism evidence="1">
    <name type="scientific">bioreactor metagenome</name>
    <dbReference type="NCBI Taxonomy" id="1076179"/>
    <lineage>
        <taxon>unclassified sequences</taxon>
        <taxon>metagenomes</taxon>
        <taxon>ecological metagenomes</taxon>
    </lineage>
</organism>
<proteinExistence type="predicted"/>
<accession>A0A644YIQ6</accession>